<dbReference type="PROSITE" id="PS51459">
    <property type="entry name" value="FIDO"/>
    <property type="match status" value="1"/>
</dbReference>
<reference evidence="3 4" key="2">
    <citation type="journal article" date="2012" name="BMC Genomics">
        <title>Comparative genomic analysis of Geobacter sulfurreducens KN400, a strain with enhanced capacity for extracellular electron transfer and electricity production.</title>
        <authorList>
            <person name="Butler J.E."/>
            <person name="Young N.D."/>
            <person name="Aklujkar M."/>
            <person name="Lovley D.R."/>
        </authorList>
    </citation>
    <scope>NUCLEOTIDE SEQUENCE [LARGE SCALE GENOMIC DNA]</scope>
    <source>
        <strain evidence="4">ATCC 51573 / DSM 12127 / PCA</strain>
    </source>
</reference>
<gene>
    <name evidence="3" type="ordered locus">GSU1391</name>
</gene>
<evidence type="ECO:0000256" key="1">
    <source>
        <dbReference type="PIRSR" id="PIRSR640198-1"/>
    </source>
</evidence>
<evidence type="ECO:0000259" key="2">
    <source>
        <dbReference type="PROSITE" id="PS51459"/>
    </source>
</evidence>
<dbReference type="NCBIfam" id="TIGR02613">
    <property type="entry name" value="mob_myst_B"/>
    <property type="match status" value="1"/>
</dbReference>
<evidence type="ECO:0000313" key="3">
    <source>
        <dbReference type="EMBL" id="AAR34767.1"/>
    </source>
</evidence>
<dbReference type="DNASU" id="2685857"/>
<feature type="domain" description="Fido" evidence="2">
    <location>
        <begin position="55"/>
        <end position="194"/>
    </location>
</feature>
<dbReference type="Pfam" id="PF02661">
    <property type="entry name" value="Fic"/>
    <property type="match status" value="1"/>
</dbReference>
<dbReference type="RefSeq" id="WP_010942040.1">
    <property type="nucleotide sequence ID" value="NC_002939.5"/>
</dbReference>
<evidence type="ECO:0000313" key="4">
    <source>
        <dbReference type="Proteomes" id="UP000000577"/>
    </source>
</evidence>
<dbReference type="SMR" id="Q74DC5"/>
<sequence length="194" mass="22719">MNFEYPDGATPLDSDEAEGLLLTHITSRGELDRWEQENIAEGEAWAFGRRQKNILSEAFIRRLHKRMFGHVWRWAGEFRRSDKNIGVTWWQVPIELRKLCDDVVAWIAFGTYPPDEIAVRFHHRLVAIHPFANGNGRHARTMTDLLLVQALQRPRFTWGSGNLVSVGDCRRYYIEALRAADRHDYQLLLEFVRM</sequence>
<feature type="active site" evidence="1">
    <location>
        <position position="129"/>
    </location>
</feature>
<protein>
    <submittedName>
        <fullName evidence="3">Toxin, Fic family</fullName>
    </submittedName>
</protein>
<dbReference type="InterPro" id="IPR036597">
    <property type="entry name" value="Fido-like_dom_sf"/>
</dbReference>
<accession>Q74DC5</accession>
<dbReference type="OrthoDB" id="9813719at2"/>
<dbReference type="InterPro" id="IPR013436">
    <property type="entry name" value="Mobile_mystery_prot_B"/>
</dbReference>
<dbReference type="PANTHER" id="PTHR13504">
    <property type="entry name" value="FIDO DOMAIN-CONTAINING PROTEIN DDB_G0283145"/>
    <property type="match status" value="1"/>
</dbReference>
<dbReference type="KEGG" id="gsu:GSU1391"/>
<dbReference type="PANTHER" id="PTHR13504:SF39">
    <property type="entry name" value="CELL FILAMENTATION PROTEIN"/>
    <property type="match status" value="1"/>
</dbReference>
<dbReference type="Proteomes" id="UP000000577">
    <property type="component" value="Chromosome"/>
</dbReference>
<reference evidence="3 4" key="1">
    <citation type="journal article" date="2003" name="Science">
        <title>Genome of Geobacter sulfurreducens: metal reduction in subsurface environments.</title>
        <authorList>
            <person name="Methe B.A."/>
            <person name="Nelson K.E."/>
            <person name="Eisen J.A."/>
            <person name="Paulsen I.T."/>
            <person name="Nelson W."/>
            <person name="Heidelberg J.F."/>
            <person name="Wu D."/>
            <person name="Wu M."/>
            <person name="Ward N."/>
            <person name="Beanan M.J."/>
            <person name="Dodson R.J."/>
            <person name="Madupu R."/>
            <person name="Brinkac L.M."/>
            <person name="Daugherty S.C."/>
            <person name="DeBoy R.T."/>
            <person name="Durkin A.S."/>
            <person name="Gwinn M."/>
            <person name="Kolonay J.F."/>
            <person name="Sullivan S.A."/>
            <person name="Haft D.H."/>
            <person name="Selengut J."/>
            <person name="Davidsen T.M."/>
            <person name="Zafar N."/>
            <person name="White O."/>
            <person name="Tran B."/>
            <person name="Romero C."/>
            <person name="Forberger H.A."/>
            <person name="Weidman J."/>
            <person name="Khouri H."/>
            <person name="Feldblyum T.V."/>
            <person name="Utterback T.R."/>
            <person name="Van Aken S.E."/>
            <person name="Lovley D.R."/>
            <person name="Fraser C.M."/>
        </authorList>
    </citation>
    <scope>NUCLEOTIDE SEQUENCE [LARGE SCALE GENOMIC DNA]</scope>
    <source>
        <strain evidence="4">ATCC 51573 / DSM 12127 / PCA</strain>
    </source>
</reference>
<dbReference type="InParanoid" id="Q74DC5"/>
<dbReference type="HOGENOM" id="CLU_118945_0_0_7"/>
<dbReference type="STRING" id="243231.GSU1391"/>
<dbReference type="Gene3D" id="1.10.3290.10">
    <property type="entry name" value="Fido-like domain"/>
    <property type="match status" value="1"/>
</dbReference>
<dbReference type="InterPro" id="IPR003812">
    <property type="entry name" value="Fido"/>
</dbReference>
<dbReference type="InterPro" id="IPR040198">
    <property type="entry name" value="Fido_containing"/>
</dbReference>
<dbReference type="eggNOG" id="COG2184">
    <property type="taxonomic scope" value="Bacteria"/>
</dbReference>
<dbReference type="SUPFAM" id="SSF140931">
    <property type="entry name" value="Fic-like"/>
    <property type="match status" value="1"/>
</dbReference>
<dbReference type="EMBL" id="AE017180">
    <property type="protein sequence ID" value="AAR34767.1"/>
    <property type="molecule type" value="Genomic_DNA"/>
</dbReference>
<dbReference type="PATRIC" id="fig|243231.5.peg.1387"/>
<organism evidence="3 4">
    <name type="scientific">Geobacter sulfurreducens (strain ATCC 51573 / DSM 12127 / PCA)</name>
    <dbReference type="NCBI Taxonomy" id="243231"/>
    <lineage>
        <taxon>Bacteria</taxon>
        <taxon>Pseudomonadati</taxon>
        <taxon>Thermodesulfobacteriota</taxon>
        <taxon>Desulfuromonadia</taxon>
        <taxon>Geobacterales</taxon>
        <taxon>Geobacteraceae</taxon>
        <taxon>Geobacter</taxon>
    </lineage>
</organism>
<dbReference type="EnsemblBacteria" id="AAR34767">
    <property type="protein sequence ID" value="AAR34767"/>
    <property type="gene ID" value="GSU1391"/>
</dbReference>
<dbReference type="AlphaFoldDB" id="Q74DC5"/>
<keyword evidence="4" id="KW-1185">Reference proteome</keyword>
<name>Q74DC5_GEOSL</name>
<proteinExistence type="predicted"/>